<comment type="caution">
    <text evidence="2">The sequence shown here is derived from an EMBL/GenBank/DDBJ whole genome shotgun (WGS) entry which is preliminary data.</text>
</comment>
<feature type="region of interest" description="Disordered" evidence="1">
    <location>
        <begin position="1"/>
        <end position="29"/>
    </location>
</feature>
<dbReference type="AlphaFoldDB" id="X0RLD6"/>
<evidence type="ECO:0000256" key="1">
    <source>
        <dbReference type="SAM" id="MobiDB-lite"/>
    </source>
</evidence>
<feature type="compositionally biased region" description="Low complexity" evidence="1">
    <location>
        <begin position="1"/>
        <end position="10"/>
    </location>
</feature>
<accession>X0RLD6</accession>
<feature type="compositionally biased region" description="Basic and acidic residues" evidence="1">
    <location>
        <begin position="18"/>
        <end position="29"/>
    </location>
</feature>
<protein>
    <submittedName>
        <fullName evidence="2">Uncharacterized protein</fullName>
    </submittedName>
</protein>
<gene>
    <name evidence="2" type="ORF">S01H1_04943</name>
</gene>
<evidence type="ECO:0000313" key="2">
    <source>
        <dbReference type="EMBL" id="GAF69644.1"/>
    </source>
</evidence>
<dbReference type="EMBL" id="BARS01002581">
    <property type="protein sequence ID" value="GAF69644.1"/>
    <property type="molecule type" value="Genomic_DNA"/>
</dbReference>
<sequence>MQAKSQIKQIQQHHHPKVQRETLHLGRKEVGVDRLVKKQLACDEKP</sequence>
<organism evidence="2">
    <name type="scientific">marine sediment metagenome</name>
    <dbReference type="NCBI Taxonomy" id="412755"/>
    <lineage>
        <taxon>unclassified sequences</taxon>
        <taxon>metagenomes</taxon>
        <taxon>ecological metagenomes</taxon>
    </lineage>
</organism>
<reference evidence="2" key="1">
    <citation type="journal article" date="2014" name="Front. Microbiol.">
        <title>High frequency of phylogenetically diverse reductive dehalogenase-homologous genes in deep subseafloor sedimentary metagenomes.</title>
        <authorList>
            <person name="Kawai M."/>
            <person name="Futagami T."/>
            <person name="Toyoda A."/>
            <person name="Takaki Y."/>
            <person name="Nishi S."/>
            <person name="Hori S."/>
            <person name="Arai W."/>
            <person name="Tsubouchi T."/>
            <person name="Morono Y."/>
            <person name="Uchiyama I."/>
            <person name="Ito T."/>
            <person name="Fujiyama A."/>
            <person name="Inagaki F."/>
            <person name="Takami H."/>
        </authorList>
    </citation>
    <scope>NUCLEOTIDE SEQUENCE</scope>
    <source>
        <strain evidence="2">Expedition CK06-06</strain>
    </source>
</reference>
<proteinExistence type="predicted"/>
<name>X0RLD6_9ZZZZ</name>